<evidence type="ECO:0000256" key="13">
    <source>
        <dbReference type="SAM" id="Phobius"/>
    </source>
</evidence>
<feature type="transmembrane region" description="Helical" evidence="13">
    <location>
        <begin position="111"/>
        <end position="130"/>
    </location>
</feature>
<organism evidence="15 16">
    <name type="scientific">Steinernema carpocapsae</name>
    <name type="common">Entomopathogenic nematode</name>
    <dbReference type="NCBI Taxonomy" id="34508"/>
    <lineage>
        <taxon>Eukaryota</taxon>
        <taxon>Metazoa</taxon>
        <taxon>Ecdysozoa</taxon>
        <taxon>Nematoda</taxon>
        <taxon>Chromadorea</taxon>
        <taxon>Rhabditida</taxon>
        <taxon>Tylenchina</taxon>
        <taxon>Panagrolaimomorpha</taxon>
        <taxon>Strongyloidoidea</taxon>
        <taxon>Steinernematidae</taxon>
        <taxon>Steinernema</taxon>
    </lineage>
</organism>
<dbReference type="GO" id="GO:0036503">
    <property type="term" value="P:ERAD pathway"/>
    <property type="evidence" value="ECO:0007669"/>
    <property type="project" value="TreeGrafter"/>
</dbReference>
<evidence type="ECO:0000256" key="2">
    <source>
        <dbReference type="ARBA" id="ARBA00004141"/>
    </source>
</evidence>
<keyword evidence="11 13" id="KW-1133">Transmembrane helix</keyword>
<dbReference type="STRING" id="34508.A0A4U5NWQ9"/>
<reference evidence="15 16" key="2">
    <citation type="journal article" date="2019" name="G3 (Bethesda)">
        <title>Hybrid Assembly of the Genome of the Entomopathogenic Nematode Steinernema carpocapsae Identifies the X-Chromosome.</title>
        <authorList>
            <person name="Serra L."/>
            <person name="Macchietto M."/>
            <person name="Macias-Munoz A."/>
            <person name="McGill C.J."/>
            <person name="Rodriguez I.M."/>
            <person name="Rodriguez B."/>
            <person name="Murad R."/>
            <person name="Mortazavi A."/>
        </authorList>
    </citation>
    <scope>NUCLEOTIDE SEQUENCE [LARGE SCALE GENOMIC DNA]</scope>
    <source>
        <strain evidence="15 16">ALL</strain>
    </source>
</reference>
<dbReference type="PANTHER" id="PTHR13145:SF0">
    <property type="entry name" value="E3 UBIQUITIN-PROTEIN LIGASE MARCHF6"/>
    <property type="match status" value="1"/>
</dbReference>
<keyword evidence="10" id="KW-0862">Zinc</keyword>
<keyword evidence="5" id="KW-0808">Transferase</keyword>
<dbReference type="GO" id="GO:0005789">
    <property type="term" value="C:endoplasmic reticulum membrane"/>
    <property type="evidence" value="ECO:0007669"/>
    <property type="project" value="TreeGrafter"/>
</dbReference>
<dbReference type="EMBL" id="AZBU02000003">
    <property type="protein sequence ID" value="TKR87674.1"/>
    <property type="molecule type" value="Genomic_DNA"/>
</dbReference>
<dbReference type="Pfam" id="PF12906">
    <property type="entry name" value="RINGv"/>
    <property type="match status" value="1"/>
</dbReference>
<dbReference type="InterPro" id="IPR013083">
    <property type="entry name" value="Znf_RING/FYVE/PHD"/>
</dbReference>
<keyword evidence="16" id="KW-1185">Reference proteome</keyword>
<dbReference type="Gene3D" id="3.30.40.10">
    <property type="entry name" value="Zinc/RING finger domain, C3HC4 (zinc finger)"/>
    <property type="match status" value="1"/>
</dbReference>
<keyword evidence="12 13" id="KW-0472">Membrane</keyword>
<gene>
    <name evidence="15" type="ORF">L596_012037</name>
</gene>
<evidence type="ECO:0000256" key="11">
    <source>
        <dbReference type="ARBA" id="ARBA00022989"/>
    </source>
</evidence>
<evidence type="ECO:0000256" key="9">
    <source>
        <dbReference type="ARBA" id="ARBA00022786"/>
    </source>
</evidence>
<evidence type="ECO:0000256" key="8">
    <source>
        <dbReference type="ARBA" id="ARBA00022771"/>
    </source>
</evidence>
<evidence type="ECO:0000256" key="3">
    <source>
        <dbReference type="ARBA" id="ARBA00004906"/>
    </source>
</evidence>
<evidence type="ECO:0000256" key="4">
    <source>
        <dbReference type="ARBA" id="ARBA00012483"/>
    </source>
</evidence>
<feature type="domain" description="RING-CH-type" evidence="14">
    <location>
        <begin position="9"/>
        <end position="78"/>
    </location>
</feature>
<dbReference type="PANTHER" id="PTHR13145">
    <property type="entry name" value="SSM4 PROTEIN"/>
    <property type="match status" value="1"/>
</dbReference>
<name>A0A4U5NWQ9_STECR</name>
<protein>
    <recommendedName>
        <fullName evidence="4">RING-type E3 ubiquitin transferase</fullName>
        <ecNumber evidence="4">2.3.2.27</ecNumber>
    </recommendedName>
</protein>
<comment type="pathway">
    <text evidence="3">Protein modification; protein ubiquitination.</text>
</comment>
<evidence type="ECO:0000256" key="7">
    <source>
        <dbReference type="ARBA" id="ARBA00022723"/>
    </source>
</evidence>
<evidence type="ECO:0000256" key="5">
    <source>
        <dbReference type="ARBA" id="ARBA00022679"/>
    </source>
</evidence>
<feature type="transmembrane region" description="Helical" evidence="13">
    <location>
        <begin position="86"/>
        <end position="105"/>
    </location>
</feature>
<evidence type="ECO:0000313" key="15">
    <source>
        <dbReference type="EMBL" id="TKR87674.1"/>
    </source>
</evidence>
<evidence type="ECO:0000256" key="6">
    <source>
        <dbReference type="ARBA" id="ARBA00022692"/>
    </source>
</evidence>
<comment type="catalytic activity">
    <reaction evidence="1">
        <text>S-ubiquitinyl-[E2 ubiquitin-conjugating enzyme]-L-cysteine + [acceptor protein]-L-lysine = [E2 ubiquitin-conjugating enzyme]-L-cysteine + N(6)-ubiquitinyl-[acceptor protein]-L-lysine.</text>
        <dbReference type="EC" id="2.3.2.27"/>
    </reaction>
</comment>
<dbReference type="GO" id="GO:0008270">
    <property type="term" value="F:zinc ion binding"/>
    <property type="evidence" value="ECO:0007669"/>
    <property type="project" value="UniProtKB-KW"/>
</dbReference>
<reference evidence="15 16" key="1">
    <citation type="journal article" date="2015" name="Genome Biol.">
        <title>Comparative genomics of Steinernema reveals deeply conserved gene regulatory networks.</title>
        <authorList>
            <person name="Dillman A.R."/>
            <person name="Macchietto M."/>
            <person name="Porter C.F."/>
            <person name="Rogers A."/>
            <person name="Williams B."/>
            <person name="Antoshechkin I."/>
            <person name="Lee M.M."/>
            <person name="Goodwin Z."/>
            <person name="Lu X."/>
            <person name="Lewis E.E."/>
            <person name="Goodrich-Blair H."/>
            <person name="Stock S.P."/>
            <person name="Adams B.J."/>
            <person name="Sternberg P.W."/>
            <person name="Mortazavi A."/>
        </authorList>
    </citation>
    <scope>NUCLEOTIDE SEQUENCE [LARGE SCALE GENOMIC DNA]</scope>
    <source>
        <strain evidence="15 16">ALL</strain>
    </source>
</reference>
<dbReference type="SMART" id="SM00744">
    <property type="entry name" value="RINGv"/>
    <property type="match status" value="1"/>
</dbReference>
<dbReference type="SUPFAM" id="SSF57850">
    <property type="entry name" value="RING/U-box"/>
    <property type="match status" value="1"/>
</dbReference>
<comment type="caution">
    <text evidence="15">The sequence shown here is derived from an EMBL/GenBank/DDBJ whole genome shotgun (WGS) entry which is preliminary data.</text>
</comment>
<accession>A0A4U5NWQ9</accession>
<evidence type="ECO:0000256" key="12">
    <source>
        <dbReference type="ARBA" id="ARBA00023136"/>
    </source>
</evidence>
<evidence type="ECO:0000259" key="14">
    <source>
        <dbReference type="PROSITE" id="PS51292"/>
    </source>
</evidence>
<sequence>MARSRTCVDLLSEEDICRICEEPGTPKNLLITPCECRGTIAFAHCSCILKWLDYTNPGKEDGEIKVQCTSCTCWIKSTAKPTCGTISLQFGFILLFLVTVFMMARSSEMPLGKKIVFVLLGTIVVCCTFYKNWSIFGRKITHVPAINGRPDAVHIV</sequence>
<evidence type="ECO:0000256" key="10">
    <source>
        <dbReference type="ARBA" id="ARBA00022833"/>
    </source>
</evidence>
<evidence type="ECO:0000256" key="1">
    <source>
        <dbReference type="ARBA" id="ARBA00000900"/>
    </source>
</evidence>
<evidence type="ECO:0000313" key="16">
    <source>
        <dbReference type="Proteomes" id="UP000298663"/>
    </source>
</evidence>
<dbReference type="GO" id="GO:0061630">
    <property type="term" value="F:ubiquitin protein ligase activity"/>
    <property type="evidence" value="ECO:0007669"/>
    <property type="project" value="UniProtKB-EC"/>
</dbReference>
<keyword evidence="6 13" id="KW-0812">Transmembrane</keyword>
<dbReference type="Proteomes" id="UP000298663">
    <property type="component" value="Unassembled WGS sequence"/>
</dbReference>
<dbReference type="OrthoDB" id="264354at2759"/>
<proteinExistence type="predicted"/>
<keyword evidence="7" id="KW-0479">Metal-binding</keyword>
<comment type="subcellular location">
    <subcellularLocation>
        <location evidence="2">Membrane</location>
        <topology evidence="2">Multi-pass membrane protein</topology>
    </subcellularLocation>
</comment>
<dbReference type="EC" id="2.3.2.27" evidence="4"/>
<keyword evidence="8" id="KW-0863">Zinc-finger</keyword>
<dbReference type="AlphaFoldDB" id="A0A4U5NWQ9"/>
<dbReference type="PROSITE" id="PS51292">
    <property type="entry name" value="ZF_RING_CH"/>
    <property type="match status" value="1"/>
</dbReference>
<dbReference type="InterPro" id="IPR011016">
    <property type="entry name" value="Znf_RING-CH"/>
</dbReference>
<keyword evidence="9" id="KW-0833">Ubl conjugation pathway</keyword>